<organism evidence="3 4">
    <name type="scientific">Actinomadura rudentiformis</name>
    <dbReference type="NCBI Taxonomy" id="359158"/>
    <lineage>
        <taxon>Bacteria</taxon>
        <taxon>Bacillati</taxon>
        <taxon>Actinomycetota</taxon>
        <taxon>Actinomycetes</taxon>
        <taxon>Streptosporangiales</taxon>
        <taxon>Thermomonosporaceae</taxon>
        <taxon>Actinomadura</taxon>
    </lineage>
</organism>
<accession>A0A6H9YD25</accession>
<feature type="transmembrane region" description="Helical" evidence="2">
    <location>
        <begin position="60"/>
        <end position="78"/>
    </location>
</feature>
<evidence type="ECO:0000256" key="2">
    <source>
        <dbReference type="SAM" id="Phobius"/>
    </source>
</evidence>
<feature type="transmembrane region" description="Helical" evidence="2">
    <location>
        <begin position="98"/>
        <end position="117"/>
    </location>
</feature>
<dbReference type="AlphaFoldDB" id="A0A6H9YD25"/>
<evidence type="ECO:0000313" key="3">
    <source>
        <dbReference type="EMBL" id="KAB2342068.1"/>
    </source>
</evidence>
<keyword evidence="2" id="KW-0812">Transmembrane</keyword>
<feature type="compositionally biased region" description="Acidic residues" evidence="1">
    <location>
        <begin position="1"/>
        <end position="10"/>
    </location>
</feature>
<feature type="region of interest" description="Disordered" evidence="1">
    <location>
        <begin position="1"/>
        <end position="44"/>
    </location>
</feature>
<evidence type="ECO:0000313" key="4">
    <source>
        <dbReference type="Proteomes" id="UP000468735"/>
    </source>
</evidence>
<dbReference type="EMBL" id="WBMT01000023">
    <property type="protein sequence ID" value="KAB2342068.1"/>
    <property type="molecule type" value="Genomic_DNA"/>
</dbReference>
<protein>
    <submittedName>
        <fullName evidence="3">Uncharacterized protein</fullName>
    </submittedName>
</protein>
<sequence>MIDDIDEPLEGDIGPSVRPSSQPASAPASSSDKPPVADAAAELRRYEEEREARRRRINAASARVAAVLAALLLAFLVYDSAVTALEARRRNDPWIYPPATVGALCVIALAGLLVWSFHRRRR</sequence>
<evidence type="ECO:0000256" key="1">
    <source>
        <dbReference type="SAM" id="MobiDB-lite"/>
    </source>
</evidence>
<reference evidence="3 4" key="1">
    <citation type="submission" date="2019-09" db="EMBL/GenBank/DDBJ databases">
        <title>Actinomadura physcomitrii sp. nov., a novel actinomycete isolated from moss [Physcomitrium sphaericum (Ludw) Fuernr].</title>
        <authorList>
            <person name="Zhuang X."/>
            <person name="Liu C."/>
        </authorList>
    </citation>
    <scope>NUCLEOTIDE SEQUENCE [LARGE SCALE GENOMIC DNA]</scope>
    <source>
        <strain evidence="3 4">HMC1</strain>
    </source>
</reference>
<dbReference type="OrthoDB" id="3483843at2"/>
<keyword evidence="2" id="KW-0472">Membrane</keyword>
<feature type="compositionally biased region" description="Low complexity" evidence="1">
    <location>
        <begin position="15"/>
        <end position="40"/>
    </location>
</feature>
<keyword evidence="2" id="KW-1133">Transmembrane helix</keyword>
<gene>
    <name evidence="3" type="ORF">F8566_38985</name>
</gene>
<dbReference type="RefSeq" id="WP_151567421.1">
    <property type="nucleotide sequence ID" value="NZ_WBMT01000023.1"/>
</dbReference>
<comment type="caution">
    <text evidence="3">The sequence shown here is derived from an EMBL/GenBank/DDBJ whole genome shotgun (WGS) entry which is preliminary data.</text>
</comment>
<proteinExistence type="predicted"/>
<name>A0A6H9YD25_9ACTN</name>
<dbReference type="Proteomes" id="UP000468735">
    <property type="component" value="Unassembled WGS sequence"/>
</dbReference>
<keyword evidence="4" id="KW-1185">Reference proteome</keyword>